<feature type="transmembrane region" description="Helical" evidence="7">
    <location>
        <begin position="265"/>
        <end position="286"/>
    </location>
</feature>
<dbReference type="Pfam" id="PF02687">
    <property type="entry name" value="FtsX"/>
    <property type="match status" value="2"/>
</dbReference>
<evidence type="ECO:0000259" key="8">
    <source>
        <dbReference type="Pfam" id="PF02687"/>
    </source>
</evidence>
<evidence type="ECO:0000256" key="3">
    <source>
        <dbReference type="ARBA" id="ARBA00022692"/>
    </source>
</evidence>
<comment type="similarity">
    <text evidence="6">Belongs to the ABC-4 integral membrane protein family.</text>
</comment>
<feature type="transmembrane region" description="Helical" evidence="7">
    <location>
        <begin position="321"/>
        <end position="347"/>
    </location>
</feature>
<evidence type="ECO:0000313" key="10">
    <source>
        <dbReference type="Proteomes" id="UP000245845"/>
    </source>
</evidence>
<evidence type="ECO:0000256" key="5">
    <source>
        <dbReference type="ARBA" id="ARBA00023136"/>
    </source>
</evidence>
<evidence type="ECO:0000256" key="1">
    <source>
        <dbReference type="ARBA" id="ARBA00004651"/>
    </source>
</evidence>
<keyword evidence="3 7" id="KW-0812">Transmembrane</keyword>
<dbReference type="OrthoDB" id="1694171at2"/>
<reference evidence="9 10" key="1">
    <citation type="submission" date="2018-05" db="EMBL/GenBank/DDBJ databases">
        <title>The Hungate 1000. A catalogue of reference genomes from the rumen microbiome.</title>
        <authorList>
            <person name="Kelly W."/>
        </authorList>
    </citation>
    <scope>NUCLEOTIDE SEQUENCE [LARGE SCALE GENOMIC DNA]</scope>
    <source>
        <strain evidence="9 10">NLAE-zl-C242</strain>
    </source>
</reference>
<accession>A0A2Y9BCV5</accession>
<dbReference type="Proteomes" id="UP000245845">
    <property type="component" value="Unassembled WGS sequence"/>
</dbReference>
<comment type="subcellular location">
    <subcellularLocation>
        <location evidence="1">Cell membrane</location>
        <topology evidence="1">Multi-pass membrane protein</topology>
    </subcellularLocation>
</comment>
<dbReference type="InterPro" id="IPR050250">
    <property type="entry name" value="Macrolide_Exporter_MacB"/>
</dbReference>
<gene>
    <name evidence="9" type="ORF">A8806_1064</name>
</gene>
<dbReference type="AlphaFoldDB" id="A0A2Y9BCV5"/>
<dbReference type="EMBL" id="QGDL01000006">
    <property type="protein sequence ID" value="PWJ29269.1"/>
    <property type="molecule type" value="Genomic_DNA"/>
</dbReference>
<evidence type="ECO:0000256" key="6">
    <source>
        <dbReference type="ARBA" id="ARBA00038076"/>
    </source>
</evidence>
<dbReference type="PANTHER" id="PTHR30572:SF4">
    <property type="entry name" value="ABC TRANSPORTER PERMEASE YTRF"/>
    <property type="match status" value="1"/>
</dbReference>
<proteinExistence type="inferred from homology"/>
<feature type="transmembrane region" description="Helical" evidence="7">
    <location>
        <begin position="772"/>
        <end position="791"/>
    </location>
</feature>
<feature type="transmembrane region" description="Helical" evidence="7">
    <location>
        <begin position="430"/>
        <end position="449"/>
    </location>
</feature>
<keyword evidence="2" id="KW-1003">Cell membrane</keyword>
<feature type="transmembrane region" description="Helical" evidence="7">
    <location>
        <begin position="811"/>
        <end position="837"/>
    </location>
</feature>
<evidence type="ECO:0000256" key="4">
    <source>
        <dbReference type="ARBA" id="ARBA00022989"/>
    </source>
</evidence>
<protein>
    <submittedName>
        <fullName evidence="9">Putative ABC transport system permease protein</fullName>
    </submittedName>
</protein>
<keyword evidence="10" id="KW-1185">Reference proteome</keyword>
<dbReference type="InterPro" id="IPR003838">
    <property type="entry name" value="ABC3_permease_C"/>
</dbReference>
<sequence>MKNRNSILSTITARSFKANRTRNRVAVLAIALTTLMFTSLFVLSQSMTKNLIEMTFRQSGYDAQVSFKSVTEEQAEKISSHPDVEELGNSIVMGLAENQKLSGRQLEIRWGDNSYASHSFAFPTTGTMPGAADEVALDTLVLDRLGIPHTLGEAVTLEWRKDPASDEITSSTFTLCGYWDGNQSAYASMAWVSRTFADEMTAGLDSSGESQILGLHMAQVSLKSDSHIEETMDDILKDLDLSGLRYSMNLAYSPEMNASAAQETIPMYLGMVLVFIAGYLIIYNIFQISVTADIQFYGQLKTLGTTTKQIKKIIYGQADRLCLIGIPAGLVLGYLLGMVLVPVMLGMMDGQISVSANPLIFIGSTLFAWLTVLISCLRPARLAGKVSPIEALRYNDSGTSSKKKTKKSRKGASLPGMAFANLGRNKKRTVLVISSLSLGLVLLSCFYAKNASFDMEKYLSGLTISDFELSDSTHEDRTAGYNPNGTTLNQELSARVEALNGLEGIGHMYSSQLSLEIDHQTLQNLKTYYTEDVLKEWASYDKQGAQAAAQAMEDKKAAAVVYGLDGIPLDTIVQEQYLLKGDFDAEKFSTGKYVLALAPAIEKDSIDQNTVLPTASIGSEVIIGDNTYTVMANVFPVNSIANGAVEDTQKRQFHMSFIIPSEHFKELWPDHTLRKLFFNVDDQEIAAAQKMLDDYTRNVDTTLPVTSRKTMEEQYKEETRASTVIGNAISIVIALVGILNFVNSMVTAIVSRKKEFAMIQSIGMTKRQLCRMLVFEGLFYAGFTLLVSYTLSSLTVGTIIRAMAADGYATFRFTLFPLFVCTPVILALAVLIPYACFKNLEKQSIVERLRME</sequence>
<feature type="transmembrane region" description="Helical" evidence="7">
    <location>
        <begin position="359"/>
        <end position="377"/>
    </location>
</feature>
<feature type="domain" description="ABC3 transporter permease C-terminal" evidence="8">
    <location>
        <begin position="270"/>
        <end position="388"/>
    </location>
</feature>
<evidence type="ECO:0000256" key="7">
    <source>
        <dbReference type="SAM" id="Phobius"/>
    </source>
</evidence>
<feature type="domain" description="ABC3 transporter permease C-terminal" evidence="8">
    <location>
        <begin position="728"/>
        <end position="843"/>
    </location>
</feature>
<dbReference type="GO" id="GO:0005886">
    <property type="term" value="C:plasma membrane"/>
    <property type="evidence" value="ECO:0007669"/>
    <property type="project" value="UniProtKB-SubCell"/>
</dbReference>
<evidence type="ECO:0000313" key="9">
    <source>
        <dbReference type="EMBL" id="PWJ29269.1"/>
    </source>
</evidence>
<evidence type="ECO:0000256" key="2">
    <source>
        <dbReference type="ARBA" id="ARBA00022475"/>
    </source>
</evidence>
<dbReference type="GO" id="GO:0022857">
    <property type="term" value="F:transmembrane transporter activity"/>
    <property type="evidence" value="ECO:0007669"/>
    <property type="project" value="TreeGrafter"/>
</dbReference>
<dbReference type="RefSeq" id="WP_109731132.1">
    <property type="nucleotide sequence ID" value="NZ_BAAACK010000026.1"/>
</dbReference>
<comment type="caution">
    <text evidence="9">The sequence shown here is derived from an EMBL/GenBank/DDBJ whole genome shotgun (WGS) entry which is preliminary data.</text>
</comment>
<keyword evidence="4 7" id="KW-1133">Transmembrane helix</keyword>
<organism evidence="9 10">
    <name type="scientific">Faecalicatena orotica</name>
    <dbReference type="NCBI Taxonomy" id="1544"/>
    <lineage>
        <taxon>Bacteria</taxon>
        <taxon>Bacillati</taxon>
        <taxon>Bacillota</taxon>
        <taxon>Clostridia</taxon>
        <taxon>Lachnospirales</taxon>
        <taxon>Lachnospiraceae</taxon>
        <taxon>Faecalicatena</taxon>
    </lineage>
</organism>
<dbReference type="PANTHER" id="PTHR30572">
    <property type="entry name" value="MEMBRANE COMPONENT OF TRANSPORTER-RELATED"/>
    <property type="match status" value="1"/>
</dbReference>
<name>A0A2Y9BCV5_9FIRM</name>
<feature type="transmembrane region" description="Helical" evidence="7">
    <location>
        <begin position="728"/>
        <end position="751"/>
    </location>
</feature>
<keyword evidence="5 7" id="KW-0472">Membrane</keyword>